<evidence type="ECO:0000313" key="2">
    <source>
        <dbReference type="EMBL" id="PPQ31536.1"/>
    </source>
</evidence>
<dbReference type="AlphaFoldDB" id="A0A2S6NAA1"/>
<name>A0A2S6NAA1_RHOGL</name>
<dbReference type="EMBL" id="NHRY01000189">
    <property type="protein sequence ID" value="PPQ31536.1"/>
    <property type="molecule type" value="Genomic_DNA"/>
</dbReference>
<evidence type="ECO:0000256" key="1">
    <source>
        <dbReference type="SAM" id="MobiDB-lite"/>
    </source>
</evidence>
<comment type="caution">
    <text evidence="2">The sequence shown here is derived from an EMBL/GenBank/DDBJ whole genome shotgun (WGS) entry which is preliminary data.</text>
</comment>
<evidence type="ECO:0000313" key="3">
    <source>
        <dbReference type="Proteomes" id="UP000239724"/>
    </source>
</evidence>
<protein>
    <submittedName>
        <fullName evidence="2">RNA-binding protein</fullName>
    </submittedName>
</protein>
<accession>A0A2S6NAA1</accession>
<sequence length="76" mass="8083">MPKGPRGEKRPTDVIGGAVKVMRIATGEEPDDRQDAPEPSPGAQLGKLGGAARARNLTPAQRAEIARKAAAKRWKK</sequence>
<reference evidence="2 3" key="1">
    <citation type="journal article" date="2018" name="Arch. Microbiol.">
        <title>New insights into the metabolic potential of the phototrophic purple bacterium Rhodopila globiformis DSM 161(T) from its draft genome sequence and evidence for a vanadium-dependent nitrogenase.</title>
        <authorList>
            <person name="Imhoff J.F."/>
            <person name="Rahn T."/>
            <person name="Kunzel S."/>
            <person name="Neulinger S.C."/>
        </authorList>
    </citation>
    <scope>NUCLEOTIDE SEQUENCE [LARGE SCALE GENOMIC DNA]</scope>
    <source>
        <strain evidence="2 3">DSM 161</strain>
    </source>
</reference>
<dbReference type="OrthoDB" id="7867377at2"/>
<gene>
    <name evidence="2" type="ORF">CCS01_17265</name>
</gene>
<organism evidence="2 3">
    <name type="scientific">Rhodopila globiformis</name>
    <name type="common">Rhodopseudomonas globiformis</name>
    <dbReference type="NCBI Taxonomy" id="1071"/>
    <lineage>
        <taxon>Bacteria</taxon>
        <taxon>Pseudomonadati</taxon>
        <taxon>Pseudomonadota</taxon>
        <taxon>Alphaproteobacteria</taxon>
        <taxon>Acetobacterales</taxon>
        <taxon>Acetobacteraceae</taxon>
        <taxon>Rhodopila</taxon>
    </lineage>
</organism>
<keyword evidence="3" id="KW-1185">Reference proteome</keyword>
<proteinExistence type="predicted"/>
<dbReference type="RefSeq" id="WP_104520068.1">
    <property type="nucleotide sequence ID" value="NZ_NHRY01000189.1"/>
</dbReference>
<feature type="region of interest" description="Disordered" evidence="1">
    <location>
        <begin position="25"/>
        <end position="76"/>
    </location>
</feature>
<dbReference type="Proteomes" id="UP000239724">
    <property type="component" value="Unassembled WGS sequence"/>
</dbReference>